<dbReference type="eggNOG" id="ENOG502ZHZU">
    <property type="taxonomic scope" value="Bacteria"/>
</dbReference>
<protein>
    <recommendedName>
        <fullName evidence="4">HXXEE domain-containing protein</fullName>
    </recommendedName>
</protein>
<dbReference type="AlphaFoldDB" id="D3Q823"/>
<feature type="transmembrane region" description="Helical" evidence="1">
    <location>
        <begin position="21"/>
        <end position="43"/>
    </location>
</feature>
<dbReference type="Proteomes" id="UP000000844">
    <property type="component" value="Chromosome"/>
</dbReference>
<keyword evidence="1" id="KW-0472">Membrane</keyword>
<feature type="transmembrane region" description="Helical" evidence="1">
    <location>
        <begin position="55"/>
        <end position="75"/>
    </location>
</feature>
<keyword evidence="1" id="KW-0812">Transmembrane</keyword>
<dbReference type="EMBL" id="CP001778">
    <property type="protein sequence ID" value="ADD40528.1"/>
    <property type="molecule type" value="Genomic_DNA"/>
</dbReference>
<dbReference type="HOGENOM" id="CLU_1618022_0_0_11"/>
<feature type="transmembrane region" description="Helical" evidence="1">
    <location>
        <begin position="143"/>
        <end position="163"/>
    </location>
</feature>
<reference evidence="2 3" key="1">
    <citation type="journal article" date="2009" name="Stand. Genomic Sci.">
        <title>Complete genome sequence of Stackebrandtia nassauensis type strain (LLR-40K-21).</title>
        <authorList>
            <person name="Munk C."/>
            <person name="Lapidus A."/>
            <person name="Copeland A."/>
            <person name="Jando M."/>
            <person name="Mayilraj S."/>
            <person name="Glavina Del Rio T."/>
            <person name="Nolan M."/>
            <person name="Chen F."/>
            <person name="Lucas S."/>
            <person name="Tice H."/>
            <person name="Cheng J.F."/>
            <person name="Han C."/>
            <person name="Detter J.C."/>
            <person name="Bruce D."/>
            <person name="Goodwin L."/>
            <person name="Chain P."/>
            <person name="Pitluck S."/>
            <person name="Goker M."/>
            <person name="Ovchinikova G."/>
            <person name="Pati A."/>
            <person name="Ivanova N."/>
            <person name="Mavromatis K."/>
            <person name="Chen A."/>
            <person name="Palaniappan K."/>
            <person name="Land M."/>
            <person name="Hauser L."/>
            <person name="Chang Y.J."/>
            <person name="Jeffries C.D."/>
            <person name="Bristow J."/>
            <person name="Eisen J.A."/>
            <person name="Markowitz V."/>
            <person name="Hugenholtz P."/>
            <person name="Kyrpides N.C."/>
            <person name="Klenk H.P."/>
        </authorList>
    </citation>
    <scope>NUCLEOTIDE SEQUENCE [LARGE SCALE GENOMIC DNA]</scope>
    <source>
        <strain evidence="3">DSM 44728 / CIP 108903 / NRRL B-16338 / NBRC 102104 / LLR-40K-21</strain>
    </source>
</reference>
<gene>
    <name evidence="2" type="ordered locus">Snas_0816</name>
</gene>
<keyword evidence="1" id="KW-1133">Transmembrane helix</keyword>
<keyword evidence="3" id="KW-1185">Reference proteome</keyword>
<evidence type="ECO:0008006" key="4">
    <source>
        <dbReference type="Google" id="ProtNLM"/>
    </source>
</evidence>
<feature type="transmembrane region" description="Helical" evidence="1">
    <location>
        <begin position="82"/>
        <end position="108"/>
    </location>
</feature>
<accession>D3Q823</accession>
<dbReference type="KEGG" id="sna:Snas_0816"/>
<proteinExistence type="predicted"/>
<sequence length="164" mass="18012">MSHPMTAPRDHGWIPRADRRWLLLPYAVFIVHTTEEMPGFAAWATRHFAHKTTEIFALSHIPLILLVLAAGWLAARPGTHRVAVLWTAAFAWQFVVNAAFHLTTAAIYGEYSPGMVTAATVAIPAAGYFFVRLRADRLLRRGELVTALLLGTAIAALAIGVLFV</sequence>
<dbReference type="InterPro" id="IPR025671">
    <property type="entry name" value="HXXEE"/>
</dbReference>
<evidence type="ECO:0000256" key="1">
    <source>
        <dbReference type="SAM" id="Phobius"/>
    </source>
</evidence>
<name>D3Q823_STANL</name>
<evidence type="ECO:0000313" key="2">
    <source>
        <dbReference type="EMBL" id="ADD40528.1"/>
    </source>
</evidence>
<organism evidence="2 3">
    <name type="scientific">Stackebrandtia nassauensis (strain DSM 44728 / CIP 108903 / NRRL B-16338 / NBRC 102104 / LLR-40K-21)</name>
    <dbReference type="NCBI Taxonomy" id="446470"/>
    <lineage>
        <taxon>Bacteria</taxon>
        <taxon>Bacillati</taxon>
        <taxon>Actinomycetota</taxon>
        <taxon>Actinomycetes</taxon>
        <taxon>Glycomycetales</taxon>
        <taxon>Glycomycetaceae</taxon>
        <taxon>Stackebrandtia</taxon>
    </lineage>
</organism>
<feature type="transmembrane region" description="Helical" evidence="1">
    <location>
        <begin position="114"/>
        <end position="131"/>
    </location>
</feature>
<evidence type="ECO:0000313" key="3">
    <source>
        <dbReference type="Proteomes" id="UP000000844"/>
    </source>
</evidence>
<dbReference type="Pfam" id="PF13787">
    <property type="entry name" value="HXXEE"/>
    <property type="match status" value="1"/>
</dbReference>